<proteinExistence type="predicted"/>
<keyword evidence="5" id="KW-0949">S-adenosyl-L-methionine</keyword>
<evidence type="ECO:0000256" key="4">
    <source>
        <dbReference type="ARBA" id="ARBA00022679"/>
    </source>
</evidence>
<dbReference type="EC" id="2.1.1.33" evidence="2"/>
<evidence type="ECO:0000256" key="6">
    <source>
        <dbReference type="ARBA" id="ARBA00022694"/>
    </source>
</evidence>
<evidence type="ECO:0000313" key="7">
    <source>
        <dbReference type="EMBL" id="VDI02957.1"/>
    </source>
</evidence>
<sequence length="140" mass="16594">MFPDTLMVGMEIRVKVSDYVKDRIQALRTQNTEKYQNIACIRTNVMKFLPKFFRKGQGIVYTITDVKDLHDWMVSHFDEFPLFERIPDTELESDQVVEKLYISTEEGQKVTRNKGDKFLAVYRRIVDPYQQTDKNNMDNS</sequence>
<accession>A0A8B6CE61</accession>
<name>A0A8B6CE61_MYTGA</name>
<evidence type="ECO:0000256" key="5">
    <source>
        <dbReference type="ARBA" id="ARBA00022691"/>
    </source>
</evidence>
<reference evidence="7" key="1">
    <citation type="submission" date="2018-11" db="EMBL/GenBank/DDBJ databases">
        <authorList>
            <person name="Alioto T."/>
            <person name="Alioto T."/>
        </authorList>
    </citation>
    <scope>NUCLEOTIDE SEQUENCE</scope>
</reference>
<dbReference type="InterPro" id="IPR029063">
    <property type="entry name" value="SAM-dependent_MTases_sf"/>
</dbReference>
<gene>
    <name evidence="7" type="ORF">MGAL_10B061242</name>
</gene>
<keyword evidence="4" id="KW-0808">Transferase</keyword>
<evidence type="ECO:0000313" key="8">
    <source>
        <dbReference type="Proteomes" id="UP000596742"/>
    </source>
</evidence>
<dbReference type="InterPro" id="IPR003358">
    <property type="entry name" value="tRNA_(Gua-N-7)_MeTrfase_Trmb"/>
</dbReference>
<dbReference type="Pfam" id="PF02390">
    <property type="entry name" value="Methyltransf_4"/>
    <property type="match status" value="1"/>
</dbReference>
<organism evidence="7 8">
    <name type="scientific">Mytilus galloprovincialis</name>
    <name type="common">Mediterranean mussel</name>
    <dbReference type="NCBI Taxonomy" id="29158"/>
    <lineage>
        <taxon>Eukaryota</taxon>
        <taxon>Metazoa</taxon>
        <taxon>Spiralia</taxon>
        <taxon>Lophotrochozoa</taxon>
        <taxon>Mollusca</taxon>
        <taxon>Bivalvia</taxon>
        <taxon>Autobranchia</taxon>
        <taxon>Pteriomorphia</taxon>
        <taxon>Mytilida</taxon>
        <taxon>Mytiloidea</taxon>
        <taxon>Mytilidae</taxon>
        <taxon>Mytilinae</taxon>
        <taxon>Mytilus</taxon>
    </lineage>
</organism>
<dbReference type="OrthoDB" id="47276at2759"/>
<keyword evidence="8" id="KW-1185">Reference proteome</keyword>
<comment type="catalytic activity">
    <reaction evidence="1">
        <text>guanosine(46) in tRNA + S-adenosyl-L-methionine = N(7)-methylguanosine(46) in tRNA + S-adenosyl-L-homocysteine</text>
        <dbReference type="Rhea" id="RHEA:42708"/>
        <dbReference type="Rhea" id="RHEA-COMP:10188"/>
        <dbReference type="Rhea" id="RHEA-COMP:10189"/>
        <dbReference type="ChEBI" id="CHEBI:57856"/>
        <dbReference type="ChEBI" id="CHEBI:59789"/>
        <dbReference type="ChEBI" id="CHEBI:74269"/>
        <dbReference type="ChEBI" id="CHEBI:74480"/>
        <dbReference type="EC" id="2.1.1.33"/>
    </reaction>
</comment>
<evidence type="ECO:0000256" key="3">
    <source>
        <dbReference type="ARBA" id="ARBA00022603"/>
    </source>
</evidence>
<dbReference type="PANTHER" id="PTHR23417:SF16">
    <property type="entry name" value="TRNA (GUANINE-N(7)-)-METHYLTRANSFERASE"/>
    <property type="match status" value="1"/>
</dbReference>
<evidence type="ECO:0000256" key="2">
    <source>
        <dbReference type="ARBA" id="ARBA00011977"/>
    </source>
</evidence>
<dbReference type="Proteomes" id="UP000596742">
    <property type="component" value="Unassembled WGS sequence"/>
</dbReference>
<comment type="caution">
    <text evidence="7">The sequence shown here is derived from an EMBL/GenBank/DDBJ whole genome shotgun (WGS) entry which is preliminary data.</text>
</comment>
<evidence type="ECO:0000256" key="1">
    <source>
        <dbReference type="ARBA" id="ARBA00000142"/>
    </source>
</evidence>
<keyword evidence="3" id="KW-0489">Methyltransferase</keyword>
<keyword evidence="6" id="KW-0819">tRNA processing</keyword>
<dbReference type="AlphaFoldDB" id="A0A8B6CE61"/>
<dbReference type="PANTHER" id="PTHR23417">
    <property type="entry name" value="3-DEOXY-D-MANNO-OCTULOSONIC-ACID TRANSFERASE/TRNA GUANINE-N 7 - -METHYLTRANSFERASE"/>
    <property type="match status" value="1"/>
</dbReference>
<protein>
    <recommendedName>
        <fullName evidence="2">tRNA (guanine(46)-N(7))-methyltransferase</fullName>
        <ecNumber evidence="2">2.1.1.33</ecNumber>
    </recommendedName>
</protein>
<dbReference type="Gene3D" id="3.40.50.150">
    <property type="entry name" value="Vaccinia Virus protein VP39"/>
    <property type="match status" value="2"/>
</dbReference>
<dbReference type="GO" id="GO:0043527">
    <property type="term" value="C:tRNA methyltransferase complex"/>
    <property type="evidence" value="ECO:0007669"/>
    <property type="project" value="TreeGrafter"/>
</dbReference>
<dbReference type="GO" id="GO:0008176">
    <property type="term" value="F:tRNA (guanine(46)-N7)-methyltransferase activity"/>
    <property type="evidence" value="ECO:0007669"/>
    <property type="project" value="UniProtKB-EC"/>
</dbReference>
<dbReference type="EMBL" id="UYJE01001537">
    <property type="protein sequence ID" value="VDI02957.1"/>
    <property type="molecule type" value="Genomic_DNA"/>
</dbReference>